<protein>
    <submittedName>
        <fullName evidence="2">Uncharacterized protein</fullName>
    </submittedName>
</protein>
<feature type="region of interest" description="Disordered" evidence="1">
    <location>
        <begin position="276"/>
        <end position="312"/>
    </location>
</feature>
<evidence type="ECO:0000313" key="2">
    <source>
        <dbReference type="EMBL" id="CAB5220686.1"/>
    </source>
</evidence>
<feature type="compositionally biased region" description="Polar residues" evidence="1">
    <location>
        <begin position="1"/>
        <end position="14"/>
    </location>
</feature>
<dbReference type="InterPro" id="IPR058002">
    <property type="entry name" value="Gp82"/>
</dbReference>
<evidence type="ECO:0000256" key="1">
    <source>
        <dbReference type="SAM" id="MobiDB-lite"/>
    </source>
</evidence>
<sequence>MKDMSANPNGQDYSTEAAKETKEVATKKIVSALLTTLEHQLGREPTTDELAEALQQKQEIEEAAGSEEDDGLPNILKYKIYYGLKSNPDGAKEPDPESPIYYENHDGSSWFDVDNGMWSSEKPRSLDHFYSRCLGDSENQKDVFDAIVYGVMGDDDYHKLSQTTGMLDPRCVRAYELHKRAKEQYETIQSMEKSIEEMVAPASEPGANLMQEIMQSAGLNSEVPAMEMQEAPHEPRQLLLESPFGVDPRLRRYIQAEIASSMDVIVARVLEALEPQENPQAADHTWDISYPTDGLEKSDNPEEDHPALSSPEALKAAHGRKVFVYFNLHKKLWSVKDHQTGKVIAHAKKVSVDNPTFKVSEAGRQRVLQEKKKNVHAGVFGSLNAAHDDFSGQGRSRVSYNPYKAGHFYESGTDNPVHTAEHATLHVEEKPGQDGKPARIPHVFAKNAAKKAAF</sequence>
<accession>A0A6J7WRW2</accession>
<reference evidence="2" key="1">
    <citation type="submission" date="2020-05" db="EMBL/GenBank/DDBJ databases">
        <authorList>
            <person name="Chiriac C."/>
            <person name="Salcher M."/>
            <person name="Ghai R."/>
            <person name="Kavagutti S V."/>
        </authorList>
    </citation>
    <scope>NUCLEOTIDE SEQUENCE</scope>
</reference>
<name>A0A6J7WRW2_9CAUD</name>
<feature type="compositionally biased region" description="Basic and acidic residues" evidence="1">
    <location>
        <begin position="294"/>
        <end position="306"/>
    </location>
</feature>
<dbReference type="Pfam" id="PF25735">
    <property type="entry name" value="Phage_L5_gp82"/>
    <property type="match status" value="1"/>
</dbReference>
<gene>
    <name evidence="2" type="ORF">UFOVP244_22</name>
</gene>
<proteinExistence type="predicted"/>
<feature type="region of interest" description="Disordered" evidence="1">
    <location>
        <begin position="1"/>
        <end position="22"/>
    </location>
</feature>
<organism evidence="2">
    <name type="scientific">uncultured Caudovirales phage</name>
    <dbReference type="NCBI Taxonomy" id="2100421"/>
    <lineage>
        <taxon>Viruses</taxon>
        <taxon>Duplodnaviria</taxon>
        <taxon>Heunggongvirae</taxon>
        <taxon>Uroviricota</taxon>
        <taxon>Caudoviricetes</taxon>
        <taxon>Peduoviridae</taxon>
        <taxon>Maltschvirus</taxon>
        <taxon>Maltschvirus maltsch</taxon>
    </lineage>
</organism>
<dbReference type="EMBL" id="LR798292">
    <property type="protein sequence ID" value="CAB5220686.1"/>
    <property type="molecule type" value="Genomic_DNA"/>
</dbReference>